<dbReference type="EMBL" id="CP165727">
    <property type="protein sequence ID" value="XDV61776.1"/>
    <property type="molecule type" value="Genomic_DNA"/>
</dbReference>
<sequence length="157" mass="16660">MPDALPARKRSTLFDRLRNGQDLPTAARAAGLEGREVFTAARTDTALALLQAGTDPDEVGATGITERTEYLRLLALGCPLSLAAQILFGGAGKARHWRRDDPAFARACDAVKELGAGQPAPARPPFHPRPPGAFLDHLENPGCPSPPPQRRSGSPPL</sequence>
<evidence type="ECO:0000313" key="2">
    <source>
        <dbReference type="EMBL" id="XDV61776.1"/>
    </source>
</evidence>
<feature type="region of interest" description="Disordered" evidence="1">
    <location>
        <begin position="115"/>
        <end position="157"/>
    </location>
</feature>
<protein>
    <submittedName>
        <fullName evidence="2">Uncharacterized protein</fullName>
    </submittedName>
</protein>
<gene>
    <name evidence="2" type="ORF">AB5J51_01875</name>
</gene>
<organism evidence="2">
    <name type="scientific">Streptomyces sp. R33</name>
    <dbReference type="NCBI Taxonomy" id="3238629"/>
    <lineage>
        <taxon>Bacteria</taxon>
        <taxon>Bacillati</taxon>
        <taxon>Actinomycetota</taxon>
        <taxon>Actinomycetes</taxon>
        <taxon>Kitasatosporales</taxon>
        <taxon>Streptomycetaceae</taxon>
        <taxon>Streptomyces</taxon>
    </lineage>
</organism>
<feature type="compositionally biased region" description="Pro residues" evidence="1">
    <location>
        <begin position="143"/>
        <end position="157"/>
    </location>
</feature>
<reference evidence="2" key="1">
    <citation type="submission" date="2024-08" db="EMBL/GenBank/DDBJ databases">
        <authorList>
            <person name="Yu S.T."/>
        </authorList>
    </citation>
    <scope>NUCLEOTIDE SEQUENCE</scope>
    <source>
        <strain evidence="2">R33</strain>
    </source>
</reference>
<name>A0AB39XY87_9ACTN</name>
<feature type="compositionally biased region" description="Pro residues" evidence="1">
    <location>
        <begin position="121"/>
        <end position="131"/>
    </location>
</feature>
<evidence type="ECO:0000256" key="1">
    <source>
        <dbReference type="SAM" id="MobiDB-lite"/>
    </source>
</evidence>
<dbReference type="RefSeq" id="WP_369776514.1">
    <property type="nucleotide sequence ID" value="NZ_CP165727.1"/>
</dbReference>
<dbReference type="AlphaFoldDB" id="A0AB39XY87"/>
<accession>A0AB39XY87</accession>
<proteinExistence type="predicted"/>